<sequence>MVDVMPFLVRESAHVRGIVPRVNRLAGALRGAGGTVAWVVPAYSPPTPKDREFFGEEVAERYGDVRPTSAVLDLVEAGSAQALDELVVGCRGQAGPPRVERGAEVQHLLAAQRSEAGDPPSFLNHEALDRGVGDLLAPASRDLLARKRVPVLGEHVGQSRDRRGLLYRDDAGHVPGAHGAQDVVATGHGGKSRRQGRPVASSLAEQSP</sequence>
<keyword evidence="3" id="KW-1185">Reference proteome</keyword>
<evidence type="ECO:0000313" key="3">
    <source>
        <dbReference type="Proteomes" id="UP000597341"/>
    </source>
</evidence>
<name>A0ABQ3HJQ4_9ACTN</name>
<comment type="caution">
    <text evidence="2">The sequence shown here is derived from an EMBL/GenBank/DDBJ whole genome shotgun (WGS) entry which is preliminary data.</text>
</comment>
<evidence type="ECO:0000256" key="1">
    <source>
        <dbReference type="SAM" id="MobiDB-lite"/>
    </source>
</evidence>
<feature type="region of interest" description="Disordered" evidence="1">
    <location>
        <begin position="170"/>
        <end position="208"/>
    </location>
</feature>
<proteinExistence type="predicted"/>
<evidence type="ECO:0000313" key="2">
    <source>
        <dbReference type="EMBL" id="GHE16884.1"/>
    </source>
</evidence>
<gene>
    <name evidence="2" type="ORF">GCM10011376_14940</name>
</gene>
<organism evidence="2 3">
    <name type="scientific">Nocardioides flavus</name>
    <name type="common">ex Wang et al. 2016</name>
    <dbReference type="NCBI Taxonomy" id="2058780"/>
    <lineage>
        <taxon>Bacteria</taxon>
        <taxon>Bacillati</taxon>
        <taxon>Actinomycetota</taxon>
        <taxon>Actinomycetes</taxon>
        <taxon>Propionibacteriales</taxon>
        <taxon>Nocardioidaceae</taxon>
        <taxon>Nocardioides</taxon>
    </lineage>
</organism>
<protein>
    <submittedName>
        <fullName evidence="2">Uncharacterized protein</fullName>
    </submittedName>
</protein>
<dbReference type="Proteomes" id="UP000597341">
    <property type="component" value="Unassembled WGS sequence"/>
</dbReference>
<dbReference type="EMBL" id="BNAD01000003">
    <property type="protein sequence ID" value="GHE16884.1"/>
    <property type="molecule type" value="Genomic_DNA"/>
</dbReference>
<reference evidence="3" key="1">
    <citation type="journal article" date="2019" name="Int. J. Syst. Evol. Microbiol.">
        <title>The Global Catalogue of Microorganisms (GCM) 10K type strain sequencing project: providing services to taxonomists for standard genome sequencing and annotation.</title>
        <authorList>
            <consortium name="The Broad Institute Genomics Platform"/>
            <consortium name="The Broad Institute Genome Sequencing Center for Infectious Disease"/>
            <person name="Wu L."/>
            <person name="Ma J."/>
        </authorList>
    </citation>
    <scope>NUCLEOTIDE SEQUENCE [LARGE SCALE GENOMIC DNA]</scope>
    <source>
        <strain evidence="3">CGMCC 1.12791</strain>
    </source>
</reference>
<accession>A0ABQ3HJQ4</accession>